<protein>
    <recommendedName>
        <fullName evidence="1">BTB domain-containing protein</fullName>
    </recommendedName>
</protein>
<feature type="domain" description="BTB" evidence="1">
    <location>
        <begin position="242"/>
        <end position="309"/>
    </location>
</feature>
<dbReference type="CDD" id="cd18186">
    <property type="entry name" value="BTB_POZ_ZBTB_KLHL-like"/>
    <property type="match status" value="2"/>
</dbReference>
<dbReference type="InterPro" id="IPR011333">
    <property type="entry name" value="SKP1/BTB/POZ_sf"/>
</dbReference>
<dbReference type="Proteomes" id="UP000809789">
    <property type="component" value="Unassembled WGS sequence"/>
</dbReference>
<evidence type="ECO:0000313" key="3">
    <source>
        <dbReference type="Proteomes" id="UP000809789"/>
    </source>
</evidence>
<dbReference type="Gene3D" id="3.30.710.10">
    <property type="entry name" value="Potassium Channel Kv1.1, Chain A"/>
    <property type="match status" value="2"/>
</dbReference>
<proteinExistence type="predicted"/>
<comment type="caution">
    <text evidence="2">The sequence shown here is derived from an EMBL/GenBank/DDBJ whole genome shotgun (WGS) entry which is preliminary data.</text>
</comment>
<organism evidence="2 3">
    <name type="scientific">Elsinoe batatas</name>
    <dbReference type="NCBI Taxonomy" id="2601811"/>
    <lineage>
        <taxon>Eukaryota</taxon>
        <taxon>Fungi</taxon>
        <taxon>Dikarya</taxon>
        <taxon>Ascomycota</taxon>
        <taxon>Pezizomycotina</taxon>
        <taxon>Dothideomycetes</taxon>
        <taxon>Dothideomycetidae</taxon>
        <taxon>Myriangiales</taxon>
        <taxon>Elsinoaceae</taxon>
        <taxon>Elsinoe</taxon>
    </lineage>
</organism>
<feature type="domain" description="BTB" evidence="1">
    <location>
        <begin position="19"/>
        <end position="86"/>
    </location>
</feature>
<dbReference type="AlphaFoldDB" id="A0A8K0PD58"/>
<evidence type="ECO:0000313" key="2">
    <source>
        <dbReference type="EMBL" id="KAG8625321.1"/>
    </source>
</evidence>
<dbReference type="PANTHER" id="PTHR24413">
    <property type="entry name" value="SPECKLE-TYPE POZ PROTEIN"/>
    <property type="match status" value="1"/>
</dbReference>
<dbReference type="SMART" id="SM00225">
    <property type="entry name" value="BTB"/>
    <property type="match status" value="2"/>
</dbReference>
<dbReference type="InterPro" id="IPR000210">
    <property type="entry name" value="BTB/POZ_dom"/>
</dbReference>
<dbReference type="Pfam" id="PF00651">
    <property type="entry name" value="BTB"/>
    <property type="match status" value="2"/>
</dbReference>
<dbReference type="SUPFAM" id="SSF54695">
    <property type="entry name" value="POZ domain"/>
    <property type="match status" value="2"/>
</dbReference>
<reference evidence="2" key="1">
    <citation type="submission" date="2021-07" db="EMBL/GenBank/DDBJ databases">
        <title>Elsinoe batatas strain:CRI-CJ2 Genome sequencing and assembly.</title>
        <authorList>
            <person name="Huang L."/>
        </authorList>
    </citation>
    <scope>NUCLEOTIDE SEQUENCE</scope>
    <source>
        <strain evidence="2">CRI-CJ2</strain>
    </source>
</reference>
<dbReference type="OrthoDB" id="6359816at2759"/>
<dbReference type="EMBL" id="JAESVG020000008">
    <property type="protein sequence ID" value="KAG8625321.1"/>
    <property type="molecule type" value="Genomic_DNA"/>
</dbReference>
<gene>
    <name evidence="2" type="ORF">KVT40_007072</name>
</gene>
<name>A0A8K0PD58_9PEZI</name>
<accession>A0A8K0PD58</accession>
<sequence>MAEATTTYPRLSLNDSEFSDATIRSSRQDFQVHKHVVAAGCDVVKTMIRQARYADKPLRLDWTSMNPDIVALMVKHIYHEHADFDSLSISDLRDLFCYGKERDMPTFCGIAFDALTTREFDISDSVTADTLGDVLREVYAYRQDNGAVEGPSFTVRNLTATNLLRSPSLLQLLAAYPALAERLIAHNRPERNLVDFLVTPTTIVSFVERPITSTWQPAPLQSTRYLEMYPYQKYTLDDLVATDATICTAHGKLLLHKSVLAVGSSYFKAMFLSHFKEGSSGESDLEAEDPVVLDMVIKFMYGQEDVIDGLKILDATKLYMLADKLFVPTLQAAVMEILVRYGNAPPDKDILDDLAEALGVIYLVHDELRRTLMQPLWKLICCDPLRTVIGNQSMRDALADLPLFALELEARFRVLRLCRGQAGPSTWVSLR</sequence>
<dbReference type="PROSITE" id="PS50097">
    <property type="entry name" value="BTB"/>
    <property type="match status" value="2"/>
</dbReference>
<keyword evidence="3" id="KW-1185">Reference proteome</keyword>
<evidence type="ECO:0000259" key="1">
    <source>
        <dbReference type="PROSITE" id="PS50097"/>
    </source>
</evidence>